<dbReference type="EMBL" id="CABHML010000042">
    <property type="protein sequence ID" value="VUW83322.1"/>
    <property type="molecule type" value="Genomic_DNA"/>
</dbReference>
<dbReference type="Gene3D" id="3.40.50.300">
    <property type="entry name" value="P-loop containing nucleotide triphosphate hydrolases"/>
    <property type="match status" value="1"/>
</dbReference>
<evidence type="ECO:0000313" key="11">
    <source>
        <dbReference type="EMBL" id="VWQ27232.1"/>
    </source>
</evidence>
<reference evidence="10 17" key="5">
    <citation type="submission" date="2019-07" db="EMBL/GenBank/DDBJ databases">
        <authorList>
            <person name="Hibberd C M."/>
            <person name="Gehrig L. J."/>
            <person name="Chang H.-W."/>
            <person name="Venkatesh S."/>
        </authorList>
    </citation>
    <scope>NUCLEOTIDE SEQUENCE [LARGE SCALE GENOMIC DNA]</scope>
    <source>
        <strain evidence="10">Bifidobacterium_longum_subsp_infantis_JG_Bg463</strain>
    </source>
</reference>
<dbReference type="SMART" id="SM00382">
    <property type="entry name" value="AAA"/>
    <property type="match status" value="1"/>
</dbReference>
<evidence type="ECO:0000313" key="16">
    <source>
        <dbReference type="Proteomes" id="UP000319252"/>
    </source>
</evidence>
<dbReference type="InterPro" id="IPR003593">
    <property type="entry name" value="AAA+_ATPase"/>
</dbReference>
<reference evidence="8 15" key="3">
    <citation type="submission" date="2019-04" db="EMBL/GenBank/DDBJ databases">
        <title>Genome Announcement To Ensure Probiotic Safety of Bifidobacterium longum subsp infantis UBBI-01.</title>
        <authorList>
            <person name="Sulthana A."/>
            <person name="Lakshmi S.G."/>
            <person name="Madempudi R.S."/>
        </authorList>
    </citation>
    <scope>NUCLEOTIDE SEQUENCE [LARGE SCALE GENOMIC DNA]</scope>
    <source>
        <strain evidence="8 15">UBBI-01</strain>
    </source>
</reference>
<dbReference type="Proteomes" id="UP000043107">
    <property type="component" value="Unassembled WGS sequence"/>
</dbReference>
<gene>
    <name evidence="7" type="primary">cysA_1</name>
    <name evidence="9" type="synonym">cysA_2</name>
    <name evidence="12" type="ORF">BIFLH664_00307</name>
    <name evidence="11" type="ORF">BIFLH665_00329</name>
    <name evidence="7" type="ORF">BLIC_c00298</name>
    <name evidence="10" type="ORF">BLJG463_00201</name>
    <name evidence="9" type="ORF">BLONGUMMC1_01045</name>
    <name evidence="8" type="ORF">E6L38_12295</name>
    <name evidence="6" type="ORF">RY67_952</name>
</gene>
<dbReference type="InterPro" id="IPR003439">
    <property type="entry name" value="ABC_transporter-like_ATP-bd"/>
</dbReference>
<dbReference type="GeneID" id="29240828"/>
<evidence type="ECO:0000313" key="17">
    <source>
        <dbReference type="Proteomes" id="UP000345266"/>
    </source>
</evidence>
<reference evidence="6 14" key="2">
    <citation type="submission" date="2014-12" db="EMBL/GenBank/DDBJ databases">
        <title>Complete genome sequence of Bifidobacterium longum subsp. infantis BT1.</title>
        <authorList>
            <person name="Kim J.F."/>
            <person name="Kwak M.-J."/>
        </authorList>
    </citation>
    <scope>NUCLEOTIDE SEQUENCE [LARGE SCALE GENOMIC DNA]</scope>
    <source>
        <strain evidence="6 14">BT1</strain>
    </source>
</reference>
<dbReference type="GO" id="GO:0005524">
    <property type="term" value="F:ATP binding"/>
    <property type="evidence" value="ECO:0007669"/>
    <property type="project" value="UniProtKB-KW"/>
</dbReference>
<dbReference type="AlphaFoldDB" id="A0A0A8MUI0"/>
<evidence type="ECO:0000313" key="18">
    <source>
        <dbReference type="Proteomes" id="UP000494179"/>
    </source>
</evidence>
<dbReference type="EMBL" id="CCWP01000004">
    <property type="protein sequence ID" value="CEE98262.1"/>
    <property type="molecule type" value="Genomic_DNA"/>
</dbReference>
<evidence type="ECO:0000313" key="10">
    <source>
        <dbReference type="EMBL" id="VUX39042.1"/>
    </source>
</evidence>
<evidence type="ECO:0000256" key="1">
    <source>
        <dbReference type="ARBA" id="ARBA00005417"/>
    </source>
</evidence>
<keyword evidence="2" id="KW-0813">Transport</keyword>
<evidence type="ECO:0000313" key="12">
    <source>
        <dbReference type="EMBL" id="VWQ33086.1"/>
    </source>
</evidence>
<dbReference type="OMA" id="THDIREC"/>
<evidence type="ECO:0000313" key="13">
    <source>
        <dbReference type="Proteomes" id="UP000043107"/>
    </source>
</evidence>
<evidence type="ECO:0000256" key="3">
    <source>
        <dbReference type="ARBA" id="ARBA00022741"/>
    </source>
</evidence>
<dbReference type="Proteomes" id="UP000067206">
    <property type="component" value="Chromosome"/>
</dbReference>
<dbReference type="EMBL" id="CABWKE010000001">
    <property type="protein sequence ID" value="VWQ27232.1"/>
    <property type="molecule type" value="Genomic_DNA"/>
</dbReference>
<dbReference type="EMBL" id="CP010411">
    <property type="protein sequence ID" value="ALE08996.1"/>
    <property type="molecule type" value="Genomic_DNA"/>
</dbReference>
<dbReference type="SUPFAM" id="SSF52540">
    <property type="entry name" value="P-loop containing nucleoside triphosphate hydrolases"/>
    <property type="match status" value="1"/>
</dbReference>
<proteinExistence type="inferred from homology"/>
<protein>
    <submittedName>
        <fullName evidence="8">ABC transporter ATP-binding protein</fullName>
    </submittedName>
    <submittedName>
        <fullName evidence="6">Copper ABC transporter, ATP-binding protein</fullName>
    </submittedName>
    <submittedName>
        <fullName evidence="11">Sulfate/thiosulfate import ATP-binding protein Cy sA</fullName>
    </submittedName>
    <submittedName>
        <fullName evidence="7">Sulfate/thiosulfate import ATP-binding protein CysA</fullName>
        <ecNumber evidence="7">3.6.3.25</ecNumber>
    </submittedName>
</protein>
<organism evidence="6 14">
    <name type="scientific">Bifidobacterium longum subsp. infantis</name>
    <dbReference type="NCBI Taxonomy" id="1682"/>
    <lineage>
        <taxon>Bacteria</taxon>
        <taxon>Bacillati</taxon>
        <taxon>Actinomycetota</taxon>
        <taxon>Actinomycetes</taxon>
        <taxon>Bifidobacteriales</taxon>
        <taxon>Bifidobacteriaceae</taxon>
        <taxon>Bifidobacterium</taxon>
    </lineage>
</organism>
<dbReference type="Proteomes" id="UP000494179">
    <property type="component" value="Unassembled WGS sequence"/>
</dbReference>
<reference evidence="9 16" key="4">
    <citation type="submission" date="2019-07" db="EMBL/GenBank/DDBJ databases">
        <authorList>
            <person name="Chang H.-W."/>
            <person name="Raman A."/>
            <person name="Venkatesh S."/>
            <person name="Gehrig J."/>
        </authorList>
    </citation>
    <scope>NUCLEOTIDE SEQUENCE [LARGE SCALE GENOMIC DNA]</scope>
    <source>
        <strain evidence="9">B.longum_ssp_infantis_4</strain>
    </source>
</reference>
<dbReference type="Proteomes" id="UP000306697">
    <property type="component" value="Unassembled WGS sequence"/>
</dbReference>
<dbReference type="EC" id="3.6.3.25" evidence="7"/>
<dbReference type="PANTHER" id="PTHR43335:SF4">
    <property type="entry name" value="ABC TRANSPORTER, ATP-BINDING PROTEIN"/>
    <property type="match status" value="1"/>
</dbReference>
<dbReference type="RefSeq" id="WP_003828120.1">
    <property type="nucleotide sequence ID" value="NZ_CABHMO010000001.1"/>
</dbReference>
<evidence type="ECO:0000313" key="9">
    <source>
        <dbReference type="EMBL" id="VUW83322.1"/>
    </source>
</evidence>
<evidence type="ECO:0000313" key="14">
    <source>
        <dbReference type="Proteomes" id="UP000067206"/>
    </source>
</evidence>
<feature type="domain" description="ABC transporter" evidence="5">
    <location>
        <begin position="8"/>
        <end position="234"/>
    </location>
</feature>
<name>A0A0A8MUI0_BIFLI</name>
<reference evidence="18 19" key="6">
    <citation type="submission" date="2019-10" db="EMBL/GenBank/DDBJ databases">
        <authorList>
            <consortium name="Melissa Lawson"/>
            <person name="O'neill I."/>
        </authorList>
    </citation>
    <scope>NUCLEOTIDE SEQUENCE [LARGE SCALE GENOMIC DNA]</scope>
    <source>
        <strain evidence="12">LH_664</strain>
        <strain evidence="11">LH_665</strain>
    </source>
</reference>
<keyword evidence="7" id="KW-0378">Hydrolase</keyword>
<dbReference type="EMBL" id="CABWKI010000001">
    <property type="protein sequence ID" value="VWQ33086.1"/>
    <property type="molecule type" value="Genomic_DNA"/>
</dbReference>
<dbReference type="GO" id="GO:0016887">
    <property type="term" value="F:ATP hydrolysis activity"/>
    <property type="evidence" value="ECO:0007669"/>
    <property type="project" value="InterPro"/>
</dbReference>
<dbReference type="Pfam" id="PF00005">
    <property type="entry name" value="ABC_tran"/>
    <property type="match status" value="1"/>
</dbReference>
<evidence type="ECO:0000313" key="7">
    <source>
        <dbReference type="EMBL" id="CEE98262.1"/>
    </source>
</evidence>
<dbReference type="EMBL" id="CABHNT010000070">
    <property type="protein sequence ID" value="VUX39042.1"/>
    <property type="molecule type" value="Genomic_DNA"/>
</dbReference>
<accession>A0A0A8MUI0</accession>
<evidence type="ECO:0000259" key="5">
    <source>
        <dbReference type="PROSITE" id="PS50893"/>
    </source>
</evidence>
<evidence type="ECO:0000313" key="15">
    <source>
        <dbReference type="Proteomes" id="UP000306697"/>
    </source>
</evidence>
<evidence type="ECO:0000256" key="4">
    <source>
        <dbReference type="ARBA" id="ARBA00022840"/>
    </source>
</evidence>
<sequence>MKSLSATLYCNRVSKTIGGKPVLNDISFSAYPGETIALIGPNGAGKTTLLKTLGGLIAPDQGETNIRGRIMNPENRDMLLRQVGMLIGIPVFERGMSVRAILHKHLAFMRCDWSPDETMERVGLASMGDLPADTLSMGNRMRLALATALAHHPTLLLLDEPMNGLDPTGMKLFCRIIREENKRGVTAIISAHMLAQLETIGDQVIVINHGSVKAQHAMSDISDLESYYFRHTQD</sequence>
<dbReference type="PROSITE" id="PS50893">
    <property type="entry name" value="ABC_TRANSPORTER_2"/>
    <property type="match status" value="1"/>
</dbReference>
<evidence type="ECO:0000313" key="6">
    <source>
        <dbReference type="EMBL" id="ALE08996.1"/>
    </source>
</evidence>
<dbReference type="Proteomes" id="UP000345266">
    <property type="component" value="Unassembled WGS sequence"/>
</dbReference>
<keyword evidence="3" id="KW-0547">Nucleotide-binding</keyword>
<reference evidence="7 13" key="1">
    <citation type="submission" date="2014-09" db="EMBL/GenBank/DDBJ databases">
        <authorList>
            <person name="Bertelli C."/>
        </authorList>
    </citation>
    <scope>NUCLEOTIDE SEQUENCE [LARGE SCALE GENOMIC DNA]</scope>
    <source>
        <strain evidence="7 13">BIC1401111250</strain>
    </source>
</reference>
<keyword evidence="13" id="KW-1185">Reference proteome</keyword>
<keyword evidence="4 6" id="KW-0067">ATP-binding</keyword>
<dbReference type="PATRIC" id="fig|1682.24.peg.920"/>
<dbReference type="PANTHER" id="PTHR43335">
    <property type="entry name" value="ABC TRANSPORTER, ATP-BINDING PROTEIN"/>
    <property type="match status" value="1"/>
</dbReference>
<dbReference type="EMBL" id="SSWL01000028">
    <property type="protein sequence ID" value="THJ25892.1"/>
    <property type="molecule type" value="Genomic_DNA"/>
</dbReference>
<dbReference type="Proteomes" id="UP000319252">
    <property type="component" value="Unassembled WGS sequence"/>
</dbReference>
<dbReference type="InterPro" id="IPR027417">
    <property type="entry name" value="P-loop_NTPase"/>
</dbReference>
<evidence type="ECO:0000313" key="8">
    <source>
        <dbReference type="EMBL" id="THJ25892.1"/>
    </source>
</evidence>
<dbReference type="Proteomes" id="UP000494270">
    <property type="component" value="Unassembled WGS sequence"/>
</dbReference>
<evidence type="ECO:0000313" key="19">
    <source>
        <dbReference type="Proteomes" id="UP000494270"/>
    </source>
</evidence>
<comment type="similarity">
    <text evidence="1">Belongs to the ABC transporter superfamily.</text>
</comment>
<evidence type="ECO:0000256" key="2">
    <source>
        <dbReference type="ARBA" id="ARBA00022448"/>
    </source>
</evidence>